<dbReference type="InterPro" id="IPR051465">
    <property type="entry name" value="Cell_Envelope_Struct_Comp"/>
</dbReference>
<proteinExistence type="predicted"/>
<dbReference type="Pfam" id="PF05738">
    <property type="entry name" value="Cna_B"/>
    <property type="match status" value="2"/>
</dbReference>
<dbReference type="Pfam" id="PF00395">
    <property type="entry name" value="SLH"/>
    <property type="match status" value="2"/>
</dbReference>
<dbReference type="RefSeq" id="WP_209513119.1">
    <property type="nucleotide sequence ID" value="NZ_JAGGKS010000014.1"/>
</dbReference>
<evidence type="ECO:0000313" key="4">
    <source>
        <dbReference type="Proteomes" id="UP001519342"/>
    </source>
</evidence>
<dbReference type="PANTHER" id="PTHR43308">
    <property type="entry name" value="OUTER MEMBRANE PROTEIN ALPHA-RELATED"/>
    <property type="match status" value="1"/>
</dbReference>
<dbReference type="Gene3D" id="2.60.40.4270">
    <property type="entry name" value="Listeria-Bacteroides repeat domain"/>
    <property type="match status" value="2"/>
</dbReference>
<keyword evidence="4" id="KW-1185">Reference proteome</keyword>
<feature type="domain" description="SLH" evidence="2">
    <location>
        <begin position="764"/>
        <end position="827"/>
    </location>
</feature>
<dbReference type="Gene3D" id="2.60.40.1140">
    <property type="entry name" value="Collagen-binding surface protein Cna, B-type domain"/>
    <property type="match status" value="2"/>
</dbReference>
<comment type="subcellular location">
    <subcellularLocation>
        <location evidence="1">Cell envelope</location>
    </subcellularLocation>
</comment>
<evidence type="ECO:0000259" key="2">
    <source>
        <dbReference type="PROSITE" id="PS51272"/>
    </source>
</evidence>
<feature type="non-terminal residue" evidence="3">
    <location>
        <position position="1"/>
    </location>
</feature>
<dbReference type="InterPro" id="IPR042229">
    <property type="entry name" value="Listeria/Bacterioides_rpt_sf"/>
</dbReference>
<dbReference type="Pfam" id="PF18998">
    <property type="entry name" value="Flg_new_2"/>
    <property type="match status" value="1"/>
</dbReference>
<dbReference type="EMBL" id="JAGGKS010000014">
    <property type="protein sequence ID" value="MBP1927412.1"/>
    <property type="molecule type" value="Genomic_DNA"/>
</dbReference>
<dbReference type="InterPro" id="IPR001119">
    <property type="entry name" value="SLH_dom"/>
</dbReference>
<dbReference type="CDD" id="cd00222">
    <property type="entry name" value="CollagenBindB"/>
    <property type="match status" value="2"/>
</dbReference>
<evidence type="ECO:0000256" key="1">
    <source>
        <dbReference type="ARBA" id="ARBA00004196"/>
    </source>
</evidence>
<organism evidence="3 4">
    <name type="scientific">Sedimentibacter acidaminivorans</name>
    <dbReference type="NCBI Taxonomy" id="913099"/>
    <lineage>
        <taxon>Bacteria</taxon>
        <taxon>Bacillati</taxon>
        <taxon>Bacillota</taxon>
        <taxon>Tissierellia</taxon>
        <taxon>Sedimentibacter</taxon>
    </lineage>
</organism>
<dbReference type="Proteomes" id="UP001519342">
    <property type="component" value="Unassembled WGS sequence"/>
</dbReference>
<name>A0ABS4GI88_9FIRM</name>
<sequence length="933" mass="103899">STTATGTVEYADKASFTMPVGGDTLYAIWSAADQTLVYDANGGAGTMGNSVKPTGTVFDLNENAFTKAGHTFEGWSTTATGTVEYADKALFTMPVGGDTLYAIWKEDAKVTINYKDSTGGTVSSASEILAPATGVAVGSTASASTGYTFVNWTDEEGNIVGTDELFVPALVSGLNVSATYIANFTAITIEIPVTKVWIGDYYQNEGVVINLLHGERIADTLTLTEPEWTGTFVAPKYDGQGNEIQYTVDEVNVDGYISKVTKNEDGSYIVTNTEATDIHVRKDWADDERPQVAMLMKSDEINTKPSITIRLWVGENQINHMELKFPNETYDEVTFSNLPKFDSNGDYIDYRVTEDELEGYESVVRAVDGPYYIVITNTLKSFTVYYDANGGTGTTPDEVYKYGSPVEAIGNPFEKAGNTFTGWNTKANGTGDSYDEEEIFQMPAEDVTLYAQWTPNTGISYTVYYVDEDTNTNLDSKVVGGNVFGDTVTESAIDFVGYVKQDPTSKSITLGESDNVMKFYYKVRTDLEYVVKYLESGTNKVLAEQKFVTGQTFGDEITEYAIDIEGKNKVGRIEKTITLGVEDNIINFYYSDYEVIEESDFYTINWNYETGYNTNSYNQRYTEDGEGSITEDVTNYVQLHYDSGYTYSTYTTSTNTVEKVVVVDTTTGSAITGSAITGTAIISETTTTLDLYYDRNRSKRPNPPVIIDDPIIPLAELEKLDHFAYVIGYPEGDVRPLNNITREEVAMIFYRLLTDESRNDLLSDTNPFKDMTSDRWSNRAISTLYNAGILEGYLDGTFKPSDPISRAEFATIAAKFDKLELNNNSNFTDITGHWAEKYITSSEVKGWIKGYEDNTFRPNQDITRAESMTLINNVLERAVPEENIHPDAMFWPDNLPTAWYYEAVEEATNSHDYIYEEDGDELWTGLKANKIWP</sequence>
<dbReference type="NCBIfam" id="TIGR02543">
    <property type="entry name" value="List_Bact_rpt"/>
    <property type="match status" value="2"/>
</dbReference>
<dbReference type="SUPFAM" id="SSF49478">
    <property type="entry name" value="Cna protein B-type domain"/>
    <property type="match status" value="2"/>
</dbReference>
<reference evidence="3 4" key="1">
    <citation type="submission" date="2021-03" db="EMBL/GenBank/DDBJ databases">
        <title>Genomic Encyclopedia of Type Strains, Phase IV (KMG-IV): sequencing the most valuable type-strain genomes for metagenomic binning, comparative biology and taxonomic classification.</title>
        <authorList>
            <person name="Goeker M."/>
        </authorList>
    </citation>
    <scope>NUCLEOTIDE SEQUENCE [LARGE SCALE GENOMIC DNA]</scope>
    <source>
        <strain evidence="3 4">DSM 24004</strain>
    </source>
</reference>
<dbReference type="InterPro" id="IPR008454">
    <property type="entry name" value="Collagen-bd_Cna-like_B-typ_dom"/>
</dbReference>
<protein>
    <submittedName>
        <fullName evidence="3">Repeat protein (TIGR02543 family)</fullName>
    </submittedName>
</protein>
<accession>A0ABS4GI88</accession>
<dbReference type="PROSITE" id="PS51272">
    <property type="entry name" value="SLH"/>
    <property type="match status" value="2"/>
</dbReference>
<evidence type="ECO:0000313" key="3">
    <source>
        <dbReference type="EMBL" id="MBP1927412.1"/>
    </source>
</evidence>
<dbReference type="InterPro" id="IPR013378">
    <property type="entry name" value="InlB-like_B-rpt"/>
</dbReference>
<comment type="caution">
    <text evidence="3">The sequence shown here is derived from an EMBL/GenBank/DDBJ whole genome shotgun (WGS) entry which is preliminary data.</text>
</comment>
<dbReference type="PANTHER" id="PTHR43308:SF5">
    <property type="entry name" value="S-LAYER PROTEIN _ PEPTIDOGLYCAN ENDO-BETA-N-ACETYLGLUCOSAMINIDASE"/>
    <property type="match status" value="1"/>
</dbReference>
<dbReference type="Pfam" id="PF09479">
    <property type="entry name" value="Flg_new"/>
    <property type="match status" value="2"/>
</dbReference>
<gene>
    <name evidence="3" type="ORF">J2Z76_003313</name>
</gene>
<feature type="domain" description="SLH" evidence="2">
    <location>
        <begin position="828"/>
        <end position="885"/>
    </location>
</feature>
<dbReference type="InterPro" id="IPR044060">
    <property type="entry name" value="Bacterial_rp_domain"/>
</dbReference>